<dbReference type="GO" id="GO:0051015">
    <property type="term" value="F:actin filament binding"/>
    <property type="evidence" value="ECO:0007669"/>
    <property type="project" value="InterPro"/>
</dbReference>
<protein>
    <recommendedName>
        <fullName evidence="6">Gelsolin-like domain-containing protein</fullName>
    </recommendedName>
</protein>
<dbReference type="InterPro" id="IPR029006">
    <property type="entry name" value="ADF-H/Gelsolin-like_dom_sf"/>
</dbReference>
<dbReference type="GeneID" id="25562309"/>
<name>A0A0L0D8L4_THETB</name>
<dbReference type="PANTHER" id="PTHR11977">
    <property type="entry name" value="VILLIN"/>
    <property type="match status" value="1"/>
</dbReference>
<dbReference type="SUPFAM" id="SSF55753">
    <property type="entry name" value="Actin depolymerizing proteins"/>
    <property type="match status" value="3"/>
</dbReference>
<gene>
    <name evidence="4" type="ORF">AMSG_02650</name>
</gene>
<proteinExistence type="predicted"/>
<accession>A0A0L0D8L4</accession>
<keyword evidence="2" id="KW-0175">Coiled coil</keyword>
<dbReference type="Proteomes" id="UP000054408">
    <property type="component" value="Unassembled WGS sequence"/>
</dbReference>
<feature type="coiled-coil region" evidence="2">
    <location>
        <begin position="16"/>
        <end position="120"/>
    </location>
</feature>
<reference evidence="4 5" key="1">
    <citation type="submission" date="2010-05" db="EMBL/GenBank/DDBJ databases">
        <title>The Genome Sequence of Thecamonas trahens ATCC 50062.</title>
        <authorList>
            <consortium name="The Broad Institute Genome Sequencing Platform"/>
            <person name="Russ C."/>
            <person name="Cuomo C."/>
            <person name="Shea T."/>
            <person name="Young S.K."/>
            <person name="Zeng Q."/>
            <person name="Koehrsen M."/>
            <person name="Haas B."/>
            <person name="Borodovsky M."/>
            <person name="Guigo R."/>
            <person name="Alvarado L."/>
            <person name="Berlin A."/>
            <person name="Bochicchio J."/>
            <person name="Borenstein D."/>
            <person name="Chapman S."/>
            <person name="Chen Z."/>
            <person name="Freedman E."/>
            <person name="Gellesch M."/>
            <person name="Goldberg J."/>
            <person name="Griggs A."/>
            <person name="Gujja S."/>
            <person name="Heilman E."/>
            <person name="Heiman D."/>
            <person name="Hepburn T."/>
            <person name="Howarth C."/>
            <person name="Jen D."/>
            <person name="Larson L."/>
            <person name="Mehta T."/>
            <person name="Park D."/>
            <person name="Pearson M."/>
            <person name="Roberts A."/>
            <person name="Saif S."/>
            <person name="Shenoy N."/>
            <person name="Sisk P."/>
            <person name="Stolte C."/>
            <person name="Sykes S."/>
            <person name="Thomson T."/>
            <person name="Walk T."/>
            <person name="White J."/>
            <person name="Yandava C."/>
            <person name="Burger G."/>
            <person name="Gray M.W."/>
            <person name="Holland P.W.H."/>
            <person name="King N."/>
            <person name="Lang F.B.F."/>
            <person name="Roger A.J."/>
            <person name="Ruiz-Trillo I."/>
            <person name="Lander E."/>
            <person name="Nusbaum C."/>
        </authorList>
    </citation>
    <scope>NUCLEOTIDE SEQUENCE [LARGE SCALE GENOMIC DNA]</scope>
    <source>
        <strain evidence="4 5">ATCC 50062</strain>
    </source>
</reference>
<evidence type="ECO:0000313" key="5">
    <source>
        <dbReference type="Proteomes" id="UP000054408"/>
    </source>
</evidence>
<dbReference type="AlphaFoldDB" id="A0A0L0D8L4"/>
<dbReference type="PANTHER" id="PTHR11977:SF51">
    <property type="entry name" value="PROTEIN FLIGHTLESS-1 HOMOLOG"/>
    <property type="match status" value="1"/>
</dbReference>
<organism evidence="4 5">
    <name type="scientific">Thecamonas trahens ATCC 50062</name>
    <dbReference type="NCBI Taxonomy" id="461836"/>
    <lineage>
        <taxon>Eukaryota</taxon>
        <taxon>Apusozoa</taxon>
        <taxon>Apusomonadida</taxon>
        <taxon>Apusomonadidae</taxon>
        <taxon>Thecamonas</taxon>
    </lineage>
</organism>
<dbReference type="EMBL" id="GL349447">
    <property type="protein sequence ID" value="KNC47628.1"/>
    <property type="molecule type" value="Genomic_DNA"/>
</dbReference>
<dbReference type="STRING" id="461836.A0A0L0D8L4"/>
<dbReference type="InterPro" id="IPR007122">
    <property type="entry name" value="Villin/Gelsolin"/>
</dbReference>
<evidence type="ECO:0000256" key="1">
    <source>
        <dbReference type="ARBA" id="ARBA00022737"/>
    </source>
</evidence>
<dbReference type="SMART" id="SM00262">
    <property type="entry name" value="GEL"/>
    <property type="match status" value="2"/>
</dbReference>
<sequence>MLHQLTTDAAARARLTAQLERKLAKKTDSNRRLKAAAEELLAKKDRYLELAHGAEAKFLKLRKRYYLAKSALESAIASSQAAKAELATATATIASLKTQNAALKRSLNDALAKVADATSRARADPSQTEATMAKALDDYESLVMWLLKERSRLYKALPDGPDTLPPLPVKLEDITTLNRELTGSSKLPTSDDLLPGAKSMRELAALRRASTATDDHPLIEPPVALDYVNDDCALYLVPSKPSAAPIVRVLAHASSLNTTDVFVLVDSDGSVFQYNGPASSIKARGRALDFTRSLRVDVTLVPVSDPSTPDYITFMRTLLPDAKRAYTSRSPPPSIPSRAPAFVDWKSFVYTPVACCVVVSSSSELELTAIELPLTRALLTPSAVILIDTGSTGLVFVWIGSDVAPLLRKTAISCAEHLLREGNPSASSTVDRPSWAAVVKITPGTEPYLFTQHFADWETGSLSTLRPRDPDAAKIARGEKASDCVASVTPRSINVAADMYNARPAAADALGPSAATTKAQAVAALNLDPDQVPGMLSVMIMEDDAYPFALPEPAASDGHFFDADAVIVIYYYESLPKGLVDVAPAASLSVGKGCVVFFWMGMYAPRKLWLSFKHSPVWATLSDSGLNPVLLQVDQGAEPPALRSLFRGFITVHHGHASAALPFAHRAPLLEERPDLRFATPAMDPSARLFRLSGFNEYNVAVHQVAASAASLTSADTFLLYDPCMQSESSIEGVPPTPGPGTGGAFLWSGRGATDAEHAVAVSLLDRLSDLFNPTPDAASRQPWFELIEGSEDPDGLSLFCSYLSPRLDPGDLDYARDVASSTDKRHLRLFAFSLGKGYLTVAPSDMAPPAMLDQVINTIDAYLDASPYDRPSSLERTILFATPLPPPAFESPLAGISPQWRVAALDDETLFHVRFPVWWGLKLPANALASSSMLSRSGSLPPNAAPSATPPAQAAAPTRPPGQARTSSPIPIHVSTAA</sequence>
<feature type="compositionally biased region" description="Low complexity" evidence="3">
    <location>
        <begin position="935"/>
        <end position="966"/>
    </location>
</feature>
<dbReference type="OrthoDB" id="28894at2759"/>
<evidence type="ECO:0000256" key="3">
    <source>
        <dbReference type="SAM" id="MobiDB-lite"/>
    </source>
</evidence>
<evidence type="ECO:0008006" key="6">
    <source>
        <dbReference type="Google" id="ProtNLM"/>
    </source>
</evidence>
<dbReference type="RefSeq" id="XP_013759548.1">
    <property type="nucleotide sequence ID" value="XM_013904094.1"/>
</dbReference>
<keyword evidence="1" id="KW-0677">Repeat</keyword>
<dbReference type="Gene3D" id="3.40.20.10">
    <property type="entry name" value="Severin"/>
    <property type="match status" value="4"/>
</dbReference>
<evidence type="ECO:0000313" key="4">
    <source>
        <dbReference type="EMBL" id="KNC47628.1"/>
    </source>
</evidence>
<dbReference type="eggNOG" id="KOG0443">
    <property type="taxonomic scope" value="Eukaryota"/>
</dbReference>
<keyword evidence="5" id="KW-1185">Reference proteome</keyword>
<feature type="region of interest" description="Disordered" evidence="3">
    <location>
        <begin position="935"/>
        <end position="979"/>
    </location>
</feature>
<evidence type="ECO:0000256" key="2">
    <source>
        <dbReference type="SAM" id="Coils"/>
    </source>
</evidence>